<sequence length="860" mass="92283">MTGRASGPGGGTLDAEFTPLVATLANAVAAFVDTNATGPLLDPGTSAAAAALAEAAEALEAGGGDDVATLRAAVAMFLTCWDDVQAGDGAPAGPPDLAWPLLTVRAAASEQVPRGLRALAHAAVLAVTVESGARAAMRAISRAVFQDDLDKLDAAVETLLAEMRDPELPPRIRRRCGNTLAGAHWQRFDLTGDPADLDRALAANEDAITGADGRELAEAQVARASLLLERFRRTSSAADLAAVEALCTPAAEGTETLDWFTRELVVLLRNARLEQFERTEDPAWLDAAIRLGERAVRNSRDDESPVLLAAHANAYLTRFELTREPGDQDKAIEYYRYAHADAADPELALELAGTLWDLLSQRRKIRPTAGDRDELIELSGQLIRCLDGDLRTELELRRSRLLWDRFGETLAGDDLDAAIEAAQAAAERPGARIGGEDLSNLCYLFQVRYRRTREPGDADAAVTYGRRSVRLPHDPETDLPWHLSNLFGALTLRAEHDRESGATGSARALFDEAAQVAGRAADLFAPGDPDGTRHRNNLAVALLGRFQVGGPPGDLDRAIEVAGSALAGDPGQEAAETLGPLLLAALTLQLDRRRDEHALEQVLQHVNRGVGTAPAWVDSLAGLVGCLNGLTAGAARGVDVERLAKFQQVRAELLPIYEQCVVLMSSEMVGAGAQLRNLDLVDGAIAALEHAIGLSTERRSAMLAGTRGEFLIRRWQLTLARADLDNAIAALIASADMTSGEGDLMRDMAALHRRSAATALIRRFRRRRNAADLDEAERQLLLAEPIVAERDPEALAELHGLLADIRATRDHPPFLISQVDVLEVHREGLSSPFGMRNVQAWNSGAPRTSGLTWVHTDDAA</sequence>
<gene>
    <name evidence="1" type="ORF">GCM10009827_097190</name>
</gene>
<evidence type="ECO:0000313" key="1">
    <source>
        <dbReference type="EMBL" id="GAA1560487.1"/>
    </source>
</evidence>
<accession>A0ABP4NKI0</accession>
<evidence type="ECO:0000313" key="2">
    <source>
        <dbReference type="Proteomes" id="UP001501470"/>
    </source>
</evidence>
<keyword evidence="2" id="KW-1185">Reference proteome</keyword>
<dbReference type="EMBL" id="BAAAQD010000029">
    <property type="protein sequence ID" value="GAA1560487.1"/>
    <property type="molecule type" value="Genomic_DNA"/>
</dbReference>
<dbReference type="Proteomes" id="UP001501470">
    <property type="component" value="Unassembled WGS sequence"/>
</dbReference>
<proteinExistence type="predicted"/>
<protein>
    <submittedName>
        <fullName evidence="1">Uncharacterized protein</fullName>
    </submittedName>
</protein>
<organism evidence="1 2">
    <name type="scientific">Dactylosporangium maewongense</name>
    <dbReference type="NCBI Taxonomy" id="634393"/>
    <lineage>
        <taxon>Bacteria</taxon>
        <taxon>Bacillati</taxon>
        <taxon>Actinomycetota</taxon>
        <taxon>Actinomycetes</taxon>
        <taxon>Micromonosporales</taxon>
        <taxon>Micromonosporaceae</taxon>
        <taxon>Dactylosporangium</taxon>
    </lineage>
</organism>
<dbReference type="RefSeq" id="WP_344511772.1">
    <property type="nucleotide sequence ID" value="NZ_BAAAQD010000029.1"/>
</dbReference>
<name>A0ABP4NKI0_9ACTN</name>
<reference evidence="2" key="1">
    <citation type="journal article" date="2019" name="Int. J. Syst. Evol. Microbiol.">
        <title>The Global Catalogue of Microorganisms (GCM) 10K type strain sequencing project: providing services to taxonomists for standard genome sequencing and annotation.</title>
        <authorList>
            <consortium name="The Broad Institute Genomics Platform"/>
            <consortium name="The Broad Institute Genome Sequencing Center for Infectious Disease"/>
            <person name="Wu L."/>
            <person name="Ma J."/>
        </authorList>
    </citation>
    <scope>NUCLEOTIDE SEQUENCE [LARGE SCALE GENOMIC DNA]</scope>
    <source>
        <strain evidence="2">JCM 15933</strain>
    </source>
</reference>
<comment type="caution">
    <text evidence="1">The sequence shown here is derived from an EMBL/GenBank/DDBJ whole genome shotgun (WGS) entry which is preliminary data.</text>
</comment>